<evidence type="ECO:0000313" key="9">
    <source>
        <dbReference type="EMBL" id="TRY61322.1"/>
    </source>
</evidence>
<evidence type="ECO:0000256" key="7">
    <source>
        <dbReference type="ARBA" id="ARBA00023328"/>
    </source>
</evidence>
<evidence type="ECO:0000256" key="2">
    <source>
        <dbReference type="ARBA" id="ARBA00004584"/>
    </source>
</evidence>
<dbReference type="OMA" id="TIDANDC"/>
<evidence type="ECO:0000313" key="10">
    <source>
        <dbReference type="Proteomes" id="UP000318571"/>
    </source>
</evidence>
<comment type="subcellular location">
    <subcellularLocation>
        <location evidence="2">Chromosome</location>
        <location evidence="2">Centromere</location>
    </subcellularLocation>
    <subcellularLocation>
        <location evidence="1">Nucleus</location>
    </subcellularLocation>
</comment>
<keyword evidence="7" id="KW-0137">Centromere</keyword>
<keyword evidence="10" id="KW-1185">Reference proteome</keyword>
<reference evidence="9 10" key="1">
    <citation type="journal article" date="2018" name="Nat. Ecol. Evol.">
        <title>Genomic signatures of mitonuclear coevolution across populations of Tigriopus californicus.</title>
        <authorList>
            <person name="Barreto F.S."/>
            <person name="Watson E.T."/>
            <person name="Lima T.G."/>
            <person name="Willett C.S."/>
            <person name="Edmands S."/>
            <person name="Li W."/>
            <person name="Burton R.S."/>
        </authorList>
    </citation>
    <scope>NUCLEOTIDE SEQUENCE [LARGE SCALE GENOMIC DNA]</scope>
    <source>
        <strain evidence="9 10">San Diego</strain>
    </source>
</reference>
<sequence length="449" mass="52042">MSHISQFEADQLRAQQRGWTIDDWEQCERALPDLKEPTPGIGGVPTPGTRRWARASYHFELKTPSRQARFRGRAKQPYSRRISFHPDLPVDLEDEAHQAATQHVCHRSWRVFHVSPLFDFHYDEASLSKWTVSLEKDLWSCFGLKGQGDWKRLKVSVKALPGLRGSSDDDQALQIKAHTHRGQKEAFKIFLLSVDRQEKLELNDNSKATRLPVMLTSGTDELIRIFRRSLEKHYHCVTGIAVFTQAELKWMSALWIDLKPEGDELKKRPMSLRKSSRNKHGKDFEPNDEEPAAEDEREEEEEEEEEEENNQEKGKIIVNPKVNLTFTLHEESKNSGIKKFVLKLQQSHLVDLWRSIHDDTEYFATMIEVQVFHQALMEKIQIELGVDFTKLKLSRIELPVVTVDSNSRVTIRSAPHVKTILRLFTELCQMNITSHCPRIGIPTDESFMM</sequence>
<proteinExistence type="inferred from homology"/>
<evidence type="ECO:0000256" key="6">
    <source>
        <dbReference type="ARBA" id="ARBA00023242"/>
    </source>
</evidence>
<comment type="caution">
    <text evidence="9">The sequence shown here is derived from an EMBL/GenBank/DDBJ whole genome shotgun (WGS) entry which is preliminary data.</text>
</comment>
<dbReference type="PANTHER" id="PTHR31740:SF2">
    <property type="entry name" value="CENTROMERE PROTEIN L"/>
    <property type="match status" value="1"/>
</dbReference>
<keyword evidence="6" id="KW-0539">Nucleus</keyword>
<dbReference type="EMBL" id="VCGU01000459">
    <property type="protein sequence ID" value="TRY61322.1"/>
    <property type="molecule type" value="Genomic_DNA"/>
</dbReference>
<evidence type="ECO:0000256" key="8">
    <source>
        <dbReference type="SAM" id="MobiDB-lite"/>
    </source>
</evidence>
<dbReference type="PANTHER" id="PTHR31740">
    <property type="entry name" value="CENTROMERE PROTEIN L"/>
    <property type="match status" value="1"/>
</dbReference>
<evidence type="ECO:0000256" key="3">
    <source>
        <dbReference type="ARBA" id="ARBA00011060"/>
    </source>
</evidence>
<feature type="compositionally biased region" description="Basic residues" evidence="8">
    <location>
        <begin position="268"/>
        <end position="280"/>
    </location>
</feature>
<protein>
    <recommendedName>
        <fullName evidence="4">Centromere protein L</fullName>
    </recommendedName>
</protein>
<dbReference type="GO" id="GO:0005634">
    <property type="term" value="C:nucleus"/>
    <property type="evidence" value="ECO:0007669"/>
    <property type="project" value="UniProtKB-SubCell"/>
</dbReference>
<dbReference type="GO" id="GO:0000775">
    <property type="term" value="C:chromosome, centromeric region"/>
    <property type="evidence" value="ECO:0007669"/>
    <property type="project" value="UniProtKB-SubCell"/>
</dbReference>
<evidence type="ECO:0000256" key="4">
    <source>
        <dbReference type="ARBA" id="ARBA00016380"/>
    </source>
</evidence>
<feature type="region of interest" description="Disordered" evidence="8">
    <location>
        <begin position="267"/>
        <end position="314"/>
    </location>
</feature>
<dbReference type="OrthoDB" id="6336727at2759"/>
<dbReference type="Pfam" id="PF13092">
    <property type="entry name" value="CENP-L"/>
    <property type="match status" value="1"/>
</dbReference>
<dbReference type="InterPro" id="IPR025204">
    <property type="entry name" value="CENP-L"/>
</dbReference>
<evidence type="ECO:0000256" key="5">
    <source>
        <dbReference type="ARBA" id="ARBA00022454"/>
    </source>
</evidence>
<comment type="similarity">
    <text evidence="3">Belongs to the CENP-L/IML3 family.</text>
</comment>
<name>A0A553N7A3_TIGCA</name>
<dbReference type="AlphaFoldDB" id="A0A553N7A3"/>
<feature type="compositionally biased region" description="Acidic residues" evidence="8">
    <location>
        <begin position="286"/>
        <end position="309"/>
    </location>
</feature>
<keyword evidence="5" id="KW-0158">Chromosome</keyword>
<accession>A0A553N7A3</accession>
<gene>
    <name evidence="9" type="ORF">TCAL_06663</name>
</gene>
<dbReference type="Proteomes" id="UP000318571">
    <property type="component" value="Chromosome 8"/>
</dbReference>
<organism evidence="9 10">
    <name type="scientific">Tigriopus californicus</name>
    <name type="common">Marine copepod</name>
    <dbReference type="NCBI Taxonomy" id="6832"/>
    <lineage>
        <taxon>Eukaryota</taxon>
        <taxon>Metazoa</taxon>
        <taxon>Ecdysozoa</taxon>
        <taxon>Arthropoda</taxon>
        <taxon>Crustacea</taxon>
        <taxon>Multicrustacea</taxon>
        <taxon>Hexanauplia</taxon>
        <taxon>Copepoda</taxon>
        <taxon>Harpacticoida</taxon>
        <taxon>Harpacticidae</taxon>
        <taxon>Tigriopus</taxon>
    </lineage>
</organism>
<evidence type="ECO:0000256" key="1">
    <source>
        <dbReference type="ARBA" id="ARBA00004123"/>
    </source>
</evidence>